<dbReference type="GO" id="GO:0051539">
    <property type="term" value="F:4 iron, 4 sulfur cluster binding"/>
    <property type="evidence" value="ECO:0007669"/>
    <property type="project" value="UniProtKB-KW"/>
</dbReference>
<evidence type="ECO:0000256" key="15">
    <source>
        <dbReference type="ARBA" id="ARBA00023134"/>
    </source>
</evidence>
<dbReference type="PANTHER" id="PTHR22960">
    <property type="entry name" value="MOLYBDOPTERIN COFACTOR SYNTHESIS PROTEIN A"/>
    <property type="match status" value="1"/>
</dbReference>
<keyword evidence="14" id="KW-0411">Iron-sulfur</keyword>
<dbReference type="InterPro" id="IPR013483">
    <property type="entry name" value="MoaA"/>
</dbReference>
<evidence type="ECO:0000256" key="13">
    <source>
        <dbReference type="ARBA" id="ARBA00023004"/>
    </source>
</evidence>
<keyword evidence="15" id="KW-0342">GTP-binding</keyword>
<sequence length="485" mass="53198">MQPAASHVTSSLRRRLLSASRRAPTSQAVSPFLTSGGVVREREPWGSPATRSTPSSCFPTAPAPCPLPRSSSFLPRPQPLLQQVRGVSSARPLRSTGEVLRRGRIGDSFGSPFDTMSVGLQSLTSTPSSTYSRGCSSTYATSCATTKPEALPAETPTSDMLVDSFGRFHNYLRISLTERCNLRCQYCMPAEGVELTPKSDLLSHDELIRVASLFVASGVDKIRLTGGEPTVRKDLEDICLHLSGLKGLKTLAITTNGIVLSKKLPRLKECGLNALNISLDTLVPAKFEFMTRRKGHSKVMESIDTAIELGYDPVKINCVVMRGMNDDEICDFVELTRHKPINVRFIEFMPFDGNVWNVKKLVPYAEILDKVRQHFEGVERLKDHPSDTAKNFKIDGHVGTISFITSMTEHFCAGCNRLRLLADGNFKVCLFGPSEVSLREPIHSGIDDAGLKEIISAAVKRKKAKHAGMFDIAKTANRPMIHIGG</sequence>
<evidence type="ECO:0000259" key="22">
    <source>
        <dbReference type="PROSITE" id="PS51918"/>
    </source>
</evidence>
<evidence type="ECO:0000256" key="12">
    <source>
        <dbReference type="ARBA" id="ARBA00022741"/>
    </source>
</evidence>
<dbReference type="InterPro" id="IPR050105">
    <property type="entry name" value="MoCo_biosynth_MoaA/MoaC"/>
</dbReference>
<accession>A0AAD8RB35</accession>
<dbReference type="SFLD" id="SFLDG01386">
    <property type="entry name" value="main_SPASM_domain-containing"/>
    <property type="match status" value="1"/>
</dbReference>
<dbReference type="SUPFAM" id="SSF102114">
    <property type="entry name" value="Radical SAM enzymes"/>
    <property type="match status" value="1"/>
</dbReference>
<dbReference type="GO" id="GO:0006777">
    <property type="term" value="P:Mo-molybdopterin cofactor biosynthetic process"/>
    <property type="evidence" value="ECO:0007669"/>
    <property type="project" value="UniProtKB-KW"/>
</dbReference>
<dbReference type="GO" id="GO:0061799">
    <property type="term" value="F:cyclic pyranopterin monophosphate synthase activity"/>
    <property type="evidence" value="ECO:0007669"/>
    <property type="project" value="UniProtKB-EC"/>
</dbReference>
<dbReference type="SMART" id="SM00729">
    <property type="entry name" value="Elp3"/>
    <property type="match status" value="1"/>
</dbReference>
<dbReference type="FunFam" id="3.20.20.70:FF:000117">
    <property type="entry name" value="molybdenum cofactor biosynthesis protein 1"/>
    <property type="match status" value="1"/>
</dbReference>
<evidence type="ECO:0000256" key="16">
    <source>
        <dbReference type="ARBA" id="ARBA00023150"/>
    </source>
</evidence>
<evidence type="ECO:0000256" key="19">
    <source>
        <dbReference type="ARBA" id="ARBA00054222"/>
    </source>
</evidence>
<dbReference type="InterPro" id="IPR006638">
    <property type="entry name" value="Elp3/MiaA/NifB-like_rSAM"/>
</dbReference>
<keyword evidence="17" id="KW-0456">Lyase</keyword>
<evidence type="ECO:0000256" key="1">
    <source>
        <dbReference type="ARBA" id="ARBA00001637"/>
    </source>
</evidence>
<comment type="pathway">
    <text evidence="3">Cofactor biosynthesis; molybdopterin biosynthesis.</text>
</comment>
<keyword evidence="12" id="KW-0547">Nucleotide-binding</keyword>
<dbReference type="InterPro" id="IPR010505">
    <property type="entry name" value="MoaA_twitch"/>
</dbReference>
<comment type="similarity">
    <text evidence="5">In the N-terminal section; belongs to the radical SAM superfamily. MoaA family.</text>
</comment>
<dbReference type="GO" id="GO:0046872">
    <property type="term" value="F:metal ion binding"/>
    <property type="evidence" value="ECO:0007669"/>
    <property type="project" value="UniProtKB-KW"/>
</dbReference>
<evidence type="ECO:0000256" key="21">
    <source>
        <dbReference type="SAM" id="MobiDB-lite"/>
    </source>
</evidence>
<dbReference type="NCBIfam" id="TIGR02666">
    <property type="entry name" value="moaA"/>
    <property type="match status" value="1"/>
</dbReference>
<keyword evidence="24" id="KW-1185">Reference proteome</keyword>
<gene>
    <name evidence="23" type="ORF">QYE76_023727</name>
</gene>
<dbReference type="InterPro" id="IPR013785">
    <property type="entry name" value="Aldolase_TIM"/>
</dbReference>
<evidence type="ECO:0000256" key="4">
    <source>
        <dbReference type="ARBA" id="ARBA00008484"/>
    </source>
</evidence>
<dbReference type="AlphaFoldDB" id="A0AAD8RB35"/>
<evidence type="ECO:0000256" key="11">
    <source>
        <dbReference type="ARBA" id="ARBA00022723"/>
    </source>
</evidence>
<dbReference type="SFLD" id="SFLDS00029">
    <property type="entry name" value="Radical_SAM"/>
    <property type="match status" value="1"/>
</dbReference>
<keyword evidence="13" id="KW-0408">Iron</keyword>
<dbReference type="SFLD" id="SFLDG01383">
    <property type="entry name" value="cyclic_pyranopterin_phosphate"/>
    <property type="match status" value="1"/>
</dbReference>
<feature type="compositionally biased region" description="Polar residues" evidence="21">
    <location>
        <begin position="49"/>
        <end position="58"/>
    </location>
</feature>
<dbReference type="EMBL" id="JAUUTY010000006">
    <property type="protein sequence ID" value="KAK1618210.1"/>
    <property type="molecule type" value="Genomic_DNA"/>
</dbReference>
<evidence type="ECO:0000256" key="5">
    <source>
        <dbReference type="ARBA" id="ARBA00009862"/>
    </source>
</evidence>
<dbReference type="InterPro" id="IPR058240">
    <property type="entry name" value="rSAM_sf"/>
</dbReference>
<keyword evidence="16" id="KW-0501">Molybdenum cofactor biosynthesis</keyword>
<comment type="subunit">
    <text evidence="20">Isoform MOCS1A and isoform MOCS1B probably form a heterooligomer.</text>
</comment>
<evidence type="ECO:0000256" key="6">
    <source>
        <dbReference type="ARBA" id="ARBA00012167"/>
    </source>
</evidence>
<dbReference type="InterPro" id="IPR007197">
    <property type="entry name" value="rSAM"/>
</dbReference>
<dbReference type="PROSITE" id="PS01305">
    <property type="entry name" value="MOAA_NIFB_PQQE"/>
    <property type="match status" value="1"/>
</dbReference>
<dbReference type="HAMAP" id="MF_01225_B">
    <property type="entry name" value="MoaA_B"/>
    <property type="match status" value="1"/>
</dbReference>
<evidence type="ECO:0000256" key="10">
    <source>
        <dbReference type="ARBA" id="ARBA00022691"/>
    </source>
</evidence>
<evidence type="ECO:0000256" key="20">
    <source>
        <dbReference type="ARBA" id="ARBA00063038"/>
    </source>
</evidence>
<dbReference type="SFLD" id="SFLDG01067">
    <property type="entry name" value="SPASM/twitch_domain_containing"/>
    <property type="match status" value="1"/>
</dbReference>
<dbReference type="InterPro" id="IPR000385">
    <property type="entry name" value="MoaA_NifB_PqqE_Fe-S-bd_CS"/>
</dbReference>
<dbReference type="PROSITE" id="PS51918">
    <property type="entry name" value="RADICAL_SAM"/>
    <property type="match status" value="1"/>
</dbReference>
<evidence type="ECO:0000256" key="14">
    <source>
        <dbReference type="ARBA" id="ARBA00023014"/>
    </source>
</evidence>
<evidence type="ECO:0000256" key="2">
    <source>
        <dbReference type="ARBA" id="ARBA00001966"/>
    </source>
</evidence>
<comment type="similarity">
    <text evidence="4">In the C-terminal section; belongs to the MoaC family.</text>
</comment>
<comment type="cofactor">
    <cofactor evidence="2">
        <name>[4Fe-4S] cluster</name>
        <dbReference type="ChEBI" id="CHEBI:49883"/>
    </cofactor>
</comment>
<feature type="domain" description="Radical SAM core" evidence="22">
    <location>
        <begin position="164"/>
        <end position="387"/>
    </location>
</feature>
<comment type="caution">
    <text evidence="23">The sequence shown here is derived from an EMBL/GenBank/DDBJ whole genome shotgun (WGS) entry which is preliminary data.</text>
</comment>
<feature type="compositionally biased region" description="Polar residues" evidence="21">
    <location>
        <begin position="24"/>
        <end position="33"/>
    </location>
</feature>
<keyword evidence="11" id="KW-0479">Metal-binding</keyword>
<comment type="function">
    <text evidence="19">Isoform MOCS1A and isoform MOCS1B probably form a complex that catalyzes the conversion of 5'-GTP to cyclic pyranopterin monophosphate (cPMP). MOCS1A catalyzes the cyclization of GTP to (8S)-3',8-cyclo-7,8-dihydroguanosine 5'-triphosphate and MOCS1B catalyzes the subsequent conversion of (8S)-3',8-cyclo-7,8-dihydroguanosine 5'-triphosphate to cPMP.</text>
</comment>
<dbReference type="Pfam" id="PF04055">
    <property type="entry name" value="Radical_SAM"/>
    <property type="match status" value="1"/>
</dbReference>
<dbReference type="Gene3D" id="3.20.20.70">
    <property type="entry name" value="Aldolase class I"/>
    <property type="match status" value="1"/>
</dbReference>
<dbReference type="CDD" id="cd01335">
    <property type="entry name" value="Radical_SAM"/>
    <property type="match status" value="1"/>
</dbReference>
<dbReference type="GO" id="GO:0061798">
    <property type="term" value="F:GTP 3',8'-cyclase activity"/>
    <property type="evidence" value="ECO:0007669"/>
    <property type="project" value="UniProtKB-EC"/>
</dbReference>
<evidence type="ECO:0000313" key="23">
    <source>
        <dbReference type="EMBL" id="KAK1618210.1"/>
    </source>
</evidence>
<evidence type="ECO:0000256" key="18">
    <source>
        <dbReference type="ARBA" id="ARBA00048697"/>
    </source>
</evidence>
<feature type="region of interest" description="Disordered" evidence="21">
    <location>
        <begin position="1"/>
        <end position="59"/>
    </location>
</feature>
<keyword evidence="10" id="KW-0949">S-adenosyl-L-methionine</keyword>
<dbReference type="PANTHER" id="PTHR22960:SF0">
    <property type="entry name" value="MOLYBDENUM COFACTOR BIOSYNTHESIS PROTEIN 1"/>
    <property type="match status" value="1"/>
</dbReference>
<evidence type="ECO:0000256" key="8">
    <source>
        <dbReference type="ARBA" id="ARBA00015273"/>
    </source>
</evidence>
<name>A0AAD8RB35_LOLMU</name>
<comment type="catalytic activity">
    <reaction evidence="18">
        <text>GTP + AH2 + S-adenosyl-L-methionine = (8S)-3',8-cyclo-7,8-dihydroguanosine 5'-triphosphate + 5'-deoxyadenosine + L-methionine + A + H(+)</text>
        <dbReference type="Rhea" id="RHEA:49576"/>
        <dbReference type="ChEBI" id="CHEBI:13193"/>
        <dbReference type="ChEBI" id="CHEBI:15378"/>
        <dbReference type="ChEBI" id="CHEBI:17319"/>
        <dbReference type="ChEBI" id="CHEBI:17499"/>
        <dbReference type="ChEBI" id="CHEBI:37565"/>
        <dbReference type="ChEBI" id="CHEBI:57844"/>
        <dbReference type="ChEBI" id="CHEBI:59789"/>
        <dbReference type="ChEBI" id="CHEBI:131766"/>
        <dbReference type="EC" id="4.1.99.22"/>
    </reaction>
</comment>
<evidence type="ECO:0000256" key="9">
    <source>
        <dbReference type="ARBA" id="ARBA00022485"/>
    </source>
</evidence>
<organism evidence="23 24">
    <name type="scientific">Lolium multiflorum</name>
    <name type="common">Italian ryegrass</name>
    <name type="synonym">Lolium perenne subsp. multiflorum</name>
    <dbReference type="NCBI Taxonomy" id="4521"/>
    <lineage>
        <taxon>Eukaryota</taxon>
        <taxon>Viridiplantae</taxon>
        <taxon>Streptophyta</taxon>
        <taxon>Embryophyta</taxon>
        <taxon>Tracheophyta</taxon>
        <taxon>Spermatophyta</taxon>
        <taxon>Magnoliopsida</taxon>
        <taxon>Liliopsida</taxon>
        <taxon>Poales</taxon>
        <taxon>Poaceae</taxon>
        <taxon>BOP clade</taxon>
        <taxon>Pooideae</taxon>
        <taxon>Poodae</taxon>
        <taxon>Poeae</taxon>
        <taxon>Poeae Chloroplast Group 2 (Poeae type)</taxon>
        <taxon>Loliodinae</taxon>
        <taxon>Loliinae</taxon>
        <taxon>Lolium</taxon>
    </lineage>
</organism>
<comment type="catalytic activity">
    <reaction evidence="1">
        <text>(8S)-3',8-cyclo-7,8-dihydroguanosine 5'-triphosphate = cyclic pyranopterin phosphate + diphosphate</text>
        <dbReference type="Rhea" id="RHEA:49580"/>
        <dbReference type="ChEBI" id="CHEBI:33019"/>
        <dbReference type="ChEBI" id="CHEBI:59648"/>
        <dbReference type="ChEBI" id="CHEBI:131766"/>
        <dbReference type="EC" id="4.6.1.17"/>
    </reaction>
</comment>
<dbReference type="EC" id="4.6.1.17" evidence="7"/>
<proteinExistence type="inferred from homology"/>
<reference evidence="23" key="1">
    <citation type="submission" date="2023-07" db="EMBL/GenBank/DDBJ databases">
        <title>A chromosome-level genome assembly of Lolium multiflorum.</title>
        <authorList>
            <person name="Chen Y."/>
            <person name="Copetti D."/>
            <person name="Kolliker R."/>
            <person name="Studer B."/>
        </authorList>
    </citation>
    <scope>NUCLEOTIDE SEQUENCE</scope>
    <source>
        <strain evidence="23">02402/16</strain>
        <tissue evidence="23">Leaf</tissue>
    </source>
</reference>
<evidence type="ECO:0000256" key="7">
    <source>
        <dbReference type="ARBA" id="ARBA00012575"/>
    </source>
</evidence>
<evidence type="ECO:0000313" key="24">
    <source>
        <dbReference type="Proteomes" id="UP001231189"/>
    </source>
</evidence>
<dbReference type="GO" id="GO:0005525">
    <property type="term" value="F:GTP binding"/>
    <property type="evidence" value="ECO:0007669"/>
    <property type="project" value="UniProtKB-KW"/>
</dbReference>
<evidence type="ECO:0000256" key="17">
    <source>
        <dbReference type="ARBA" id="ARBA00023239"/>
    </source>
</evidence>
<dbReference type="Pfam" id="PF06463">
    <property type="entry name" value="Mob_synth_C"/>
    <property type="match status" value="1"/>
</dbReference>
<keyword evidence="9" id="KW-0004">4Fe-4S</keyword>
<protein>
    <recommendedName>
        <fullName evidence="8">Molybdenum cofactor biosynthesis protein 1</fullName>
        <ecNumber evidence="6">4.1.99.22</ecNumber>
        <ecNumber evidence="7">4.6.1.17</ecNumber>
    </recommendedName>
</protein>
<dbReference type="EC" id="4.1.99.22" evidence="6"/>
<dbReference type="Proteomes" id="UP001231189">
    <property type="component" value="Unassembled WGS sequence"/>
</dbReference>
<dbReference type="CDD" id="cd21117">
    <property type="entry name" value="Twitch_MoaA"/>
    <property type="match status" value="1"/>
</dbReference>
<dbReference type="InterPro" id="IPR040064">
    <property type="entry name" value="MoaA-like"/>
</dbReference>
<evidence type="ECO:0000256" key="3">
    <source>
        <dbReference type="ARBA" id="ARBA00005046"/>
    </source>
</evidence>